<dbReference type="AlphaFoldDB" id="V4STV5"/>
<dbReference type="KEGG" id="cic:CICLE_v10027081mg"/>
<dbReference type="PANTHER" id="PTHR33463:SF220">
    <property type="entry name" value="NB-ARC DOMAIN-CONTAINING PROTEIN"/>
    <property type="match status" value="1"/>
</dbReference>
<dbReference type="eggNOG" id="KOG4658">
    <property type="taxonomic scope" value="Eukaryota"/>
</dbReference>
<evidence type="ECO:0008006" key="4">
    <source>
        <dbReference type="Google" id="ProtNLM"/>
    </source>
</evidence>
<organism evidence="2 3">
    <name type="scientific">Citrus clementina</name>
    <name type="common">Clementine</name>
    <name type="synonym">Citrus deliciosa x Citrus sinensis</name>
    <dbReference type="NCBI Taxonomy" id="85681"/>
    <lineage>
        <taxon>Eukaryota</taxon>
        <taxon>Viridiplantae</taxon>
        <taxon>Streptophyta</taxon>
        <taxon>Embryophyta</taxon>
        <taxon>Tracheophyta</taxon>
        <taxon>Spermatophyta</taxon>
        <taxon>Magnoliopsida</taxon>
        <taxon>eudicotyledons</taxon>
        <taxon>Gunneridae</taxon>
        <taxon>Pentapetalae</taxon>
        <taxon>rosids</taxon>
        <taxon>malvids</taxon>
        <taxon>Sapindales</taxon>
        <taxon>Rutaceae</taxon>
        <taxon>Aurantioideae</taxon>
        <taxon>Citrus</taxon>
    </lineage>
</organism>
<dbReference type="InterPro" id="IPR032675">
    <property type="entry name" value="LRR_dom_sf"/>
</dbReference>
<evidence type="ECO:0000313" key="3">
    <source>
        <dbReference type="Proteomes" id="UP000030687"/>
    </source>
</evidence>
<proteinExistence type="predicted"/>
<accession>V4STV5</accession>
<evidence type="ECO:0000256" key="1">
    <source>
        <dbReference type="ARBA" id="ARBA00022821"/>
    </source>
</evidence>
<protein>
    <recommendedName>
        <fullName evidence="4">NB-ARC domain-containing protein</fullName>
    </recommendedName>
</protein>
<gene>
    <name evidence="2" type="ORF">CICLE_v10027081mg</name>
</gene>
<dbReference type="SUPFAM" id="SSF52058">
    <property type="entry name" value="L domain-like"/>
    <property type="match status" value="1"/>
</dbReference>
<dbReference type="PANTHER" id="PTHR33463">
    <property type="entry name" value="NB-ARC DOMAIN-CONTAINING PROTEIN-RELATED"/>
    <property type="match status" value="1"/>
</dbReference>
<dbReference type="InterPro" id="IPR050905">
    <property type="entry name" value="Plant_NBS-LRR"/>
</dbReference>
<sequence length="311" mass="35383">MHDVIRDMALWIACDYEKEKENFLVYAGVGLTKVPDIRDWEKVRRLSLMKNKIENLSEAHTCPHLLTFFLDDNEFRKIPGDFFQFMPSLTVLNLSCIKLKSVPLGTSRLVPLQQLDHSYSSIKELQEELNALIKVKCLNIDHHFIWWGGSLSRGVARFGIFGGIELHLRGVRALQFILSSHKLRSCTQALFLQSFNNSIWLDISLLAEKLEDLKMEYTGGAKNKRQPCVCSKLKDLTFLVSAPNLKNLEIQNCPAVEAIISVGEFAEALEVVENLNPFAKLQYLGLENLPNVESIYCKPLPFPCLKRNDCG</sequence>
<evidence type="ECO:0000313" key="2">
    <source>
        <dbReference type="EMBL" id="ESR40611.1"/>
    </source>
</evidence>
<dbReference type="Proteomes" id="UP000030687">
    <property type="component" value="Unassembled WGS sequence"/>
</dbReference>
<dbReference type="Gene3D" id="3.80.10.10">
    <property type="entry name" value="Ribonuclease Inhibitor"/>
    <property type="match status" value="1"/>
</dbReference>
<keyword evidence="3" id="KW-1185">Reference proteome</keyword>
<dbReference type="OMA" id="VESIYCK"/>
<reference evidence="2 3" key="1">
    <citation type="submission" date="2013-10" db="EMBL/GenBank/DDBJ databases">
        <authorList>
            <consortium name="International Citrus Genome Consortium"/>
            <person name="Jenkins J."/>
            <person name="Schmutz J."/>
            <person name="Prochnik S."/>
            <person name="Rokhsar D."/>
            <person name="Gmitter F."/>
            <person name="Ollitrault P."/>
            <person name="Machado M."/>
            <person name="Talon M."/>
            <person name="Wincker P."/>
            <person name="Jaillon O."/>
            <person name="Morgante M."/>
        </authorList>
    </citation>
    <scope>NUCLEOTIDE SEQUENCE</scope>
    <source>
        <strain evidence="3">cv. Clemenules</strain>
    </source>
</reference>
<dbReference type="Gramene" id="ESR40611">
    <property type="protein sequence ID" value="ESR40611"/>
    <property type="gene ID" value="CICLE_v10027081mg"/>
</dbReference>
<keyword evidence="1" id="KW-0611">Plant defense</keyword>
<dbReference type="InParanoid" id="V4STV5"/>
<dbReference type="EMBL" id="KI536925">
    <property type="protein sequence ID" value="ESR40611.1"/>
    <property type="molecule type" value="Genomic_DNA"/>
</dbReference>
<name>V4STV5_CITCL</name>